<dbReference type="GO" id="GO:0008908">
    <property type="term" value="F:isochorismatase activity"/>
    <property type="evidence" value="ECO:0007669"/>
    <property type="project" value="UniProtKB-EC"/>
</dbReference>
<gene>
    <name evidence="2" type="ORF">AO384_1945</name>
</gene>
<dbReference type="InterPro" id="IPR050993">
    <property type="entry name" value="Isochorismatase_domain"/>
</dbReference>
<keyword evidence="3" id="KW-1185">Reference proteome</keyword>
<proteinExistence type="predicted"/>
<dbReference type="SUPFAM" id="SSF52499">
    <property type="entry name" value="Isochorismatase-like hydrolases"/>
    <property type="match status" value="1"/>
</dbReference>
<dbReference type="EC" id="3.3.2.1" evidence="2"/>
<evidence type="ECO:0000313" key="2">
    <source>
        <dbReference type="EMBL" id="OAU94588.1"/>
    </source>
</evidence>
<dbReference type="Pfam" id="PF00857">
    <property type="entry name" value="Isochorismatase"/>
    <property type="match status" value="1"/>
</dbReference>
<dbReference type="OrthoDB" id="9796958at2"/>
<accession>A0A198UDS9</accession>
<feature type="domain" description="Isochorismatase-like" evidence="1">
    <location>
        <begin position="20"/>
        <end position="168"/>
    </location>
</feature>
<evidence type="ECO:0000313" key="3">
    <source>
        <dbReference type="Proteomes" id="UP000078228"/>
    </source>
</evidence>
<dbReference type="Gene3D" id="3.40.50.850">
    <property type="entry name" value="Isochorismatase-like"/>
    <property type="match status" value="1"/>
</dbReference>
<dbReference type="PANTHER" id="PTHR14119">
    <property type="entry name" value="HYDROLASE"/>
    <property type="match status" value="1"/>
</dbReference>
<dbReference type="EMBL" id="LXHC01000028">
    <property type="protein sequence ID" value="OAU94588.1"/>
    <property type="molecule type" value="Genomic_DNA"/>
</dbReference>
<comment type="caution">
    <text evidence="2">The sequence shown here is derived from an EMBL/GenBank/DDBJ whole genome shotgun (WGS) entry which is preliminary data.</text>
</comment>
<dbReference type="Proteomes" id="UP000078228">
    <property type="component" value="Unassembled WGS sequence"/>
</dbReference>
<dbReference type="InterPro" id="IPR000868">
    <property type="entry name" value="Isochorismatase-like_dom"/>
</dbReference>
<dbReference type="AlphaFoldDB" id="A0A198UDS9"/>
<dbReference type="PANTHER" id="PTHR14119:SF3">
    <property type="entry name" value="ISOCHORISMATASE DOMAIN-CONTAINING PROTEIN 2"/>
    <property type="match status" value="1"/>
</dbReference>
<sequence length="191" mass="21407">MATKTFSVPYRILRDDVQALMIDVQEKLTPHIFEHEAITQKMAVLIQGLQALGVPVMLNEQYKKGLGETIDKLYGLLNDTNRKSFEKKSFSVCDNPPSWAHILQQNRRIVLLFGIEAHVCVLQTALDLLDNGMQPVIVADAVGSRNPYDKKQAIRRMRRAGAAVTTTEAILFELLRSSEDPAFKTISGLVK</sequence>
<dbReference type="InterPro" id="IPR036380">
    <property type="entry name" value="Isochorismatase-like_sf"/>
</dbReference>
<reference evidence="2 3" key="1">
    <citation type="journal article" date="2016" name="Genome Biol. Evol.">
        <title>Comparative Genomic Analyses of the Moraxella catarrhalis Serosensitive and Seroresistant Lineages Demonstrate Their Independent Evolution.</title>
        <authorList>
            <person name="Earl J.P."/>
            <person name="de Vries S.P."/>
            <person name="Ahmed A."/>
            <person name="Powell E."/>
            <person name="Schultz M.P."/>
            <person name="Hermans P.W."/>
            <person name="Hill D.J."/>
            <person name="Zhou Z."/>
            <person name="Constantinidou C.I."/>
            <person name="Hu F.Z."/>
            <person name="Bootsma H.J."/>
            <person name="Ehrlich G.D."/>
        </authorList>
    </citation>
    <scope>NUCLEOTIDE SEQUENCE [LARGE SCALE GENOMIC DNA]</scope>
    <source>
        <strain evidence="2 3">Z7542</strain>
    </source>
</reference>
<protein>
    <submittedName>
        <fullName evidence="2">Isochorismatase</fullName>
        <ecNumber evidence="2">3.3.2.1</ecNumber>
    </submittedName>
</protein>
<keyword evidence="2" id="KW-0378">Hydrolase</keyword>
<dbReference type="PATRIC" id="fig|480.237.peg.2009"/>
<organism evidence="2 3">
    <name type="scientific">Moraxella catarrhalis</name>
    <name type="common">Branhamella catarrhalis</name>
    <dbReference type="NCBI Taxonomy" id="480"/>
    <lineage>
        <taxon>Bacteria</taxon>
        <taxon>Pseudomonadati</taxon>
        <taxon>Pseudomonadota</taxon>
        <taxon>Gammaproteobacteria</taxon>
        <taxon>Moraxellales</taxon>
        <taxon>Moraxellaceae</taxon>
        <taxon>Moraxella</taxon>
    </lineage>
</organism>
<evidence type="ECO:0000259" key="1">
    <source>
        <dbReference type="Pfam" id="PF00857"/>
    </source>
</evidence>
<name>A0A198UDS9_MORCA</name>
<dbReference type="RefSeq" id="WP_064611901.1">
    <property type="nucleotide sequence ID" value="NZ_LXHB01000136.1"/>
</dbReference>